<reference evidence="3" key="2">
    <citation type="submission" date="2021-03" db="EMBL/GenBank/DDBJ databases">
        <authorList>
            <person name="Cao W."/>
        </authorList>
    </citation>
    <scope>NUCLEOTIDE SEQUENCE</scope>
    <source>
        <strain evidence="3">110414</strain>
    </source>
</reference>
<keyword evidence="1" id="KW-1133">Transmembrane helix</keyword>
<dbReference type="RefSeq" id="WP_210535726.1">
    <property type="nucleotide sequence ID" value="NZ_JAGKTC010000001.1"/>
</dbReference>
<accession>A0A940X2F5</accession>
<evidence type="ECO:0000256" key="1">
    <source>
        <dbReference type="SAM" id="Phobius"/>
    </source>
</evidence>
<dbReference type="Proteomes" id="UP000673447">
    <property type="component" value="Unassembled WGS sequence"/>
</dbReference>
<dbReference type="GO" id="GO:0004175">
    <property type="term" value="F:endopeptidase activity"/>
    <property type="evidence" value="ECO:0007669"/>
    <property type="project" value="UniProtKB-ARBA"/>
</dbReference>
<dbReference type="InterPro" id="IPR003675">
    <property type="entry name" value="Rce1/LyrA-like_dom"/>
</dbReference>
<dbReference type="Pfam" id="PF02517">
    <property type="entry name" value="Rce1-like"/>
    <property type="match status" value="1"/>
</dbReference>
<feature type="transmembrane region" description="Helical" evidence="1">
    <location>
        <begin position="29"/>
        <end position="54"/>
    </location>
</feature>
<feature type="transmembrane region" description="Helical" evidence="1">
    <location>
        <begin position="196"/>
        <end position="215"/>
    </location>
</feature>
<feature type="transmembrane region" description="Helical" evidence="1">
    <location>
        <begin position="166"/>
        <end position="184"/>
    </location>
</feature>
<keyword evidence="3" id="KW-0378">Hydrolase</keyword>
<proteinExistence type="predicted"/>
<protein>
    <submittedName>
        <fullName evidence="3">CPBP family intramembrane metalloprotease</fullName>
    </submittedName>
</protein>
<sequence length="275" mass="28958">MSDAQPQPVPVGMPAPAAPPRAGSAVGGFFVDLAIAVVVMLAVSFAAFAGWGVLRAIQVAMQGEVDPGDADALMQAIGQPGGVAMIWVTLLGTGTAALVPYVFRRRASAAERAASRAAARRGSTWGWVAVTATVVFALSALATTLARQFGVEPEPTNQEPIRQALAASPWFVGLFVVLIAPMYEELLFRRVLFGRLWAAGKPVLGMWLSGIAFALMHEPPGMTGNPWPSAMLLWAVYAFMGIAFAWVYRRTGTLWASIAAHALNNALALLVLGSA</sequence>
<keyword evidence="4" id="KW-1185">Reference proteome</keyword>
<feature type="transmembrane region" description="Helical" evidence="1">
    <location>
        <begin position="84"/>
        <end position="103"/>
    </location>
</feature>
<comment type="caution">
    <text evidence="3">The sequence shown here is derived from an EMBL/GenBank/DDBJ whole genome shotgun (WGS) entry which is preliminary data.</text>
</comment>
<organism evidence="3 4">
    <name type="scientific">Pseudoxanthomonas helianthi</name>
    <dbReference type="NCBI Taxonomy" id="1453541"/>
    <lineage>
        <taxon>Bacteria</taxon>
        <taxon>Pseudomonadati</taxon>
        <taxon>Pseudomonadota</taxon>
        <taxon>Gammaproteobacteria</taxon>
        <taxon>Lysobacterales</taxon>
        <taxon>Lysobacteraceae</taxon>
        <taxon>Pseudoxanthomonas</taxon>
    </lineage>
</organism>
<dbReference type="GO" id="GO:0008237">
    <property type="term" value="F:metallopeptidase activity"/>
    <property type="evidence" value="ECO:0007669"/>
    <property type="project" value="UniProtKB-KW"/>
</dbReference>
<feature type="domain" description="CAAX prenyl protease 2/Lysostaphin resistance protein A-like" evidence="2">
    <location>
        <begin position="168"/>
        <end position="267"/>
    </location>
</feature>
<gene>
    <name evidence="3" type="ORF">J5837_05690</name>
</gene>
<keyword evidence="1" id="KW-0812">Transmembrane</keyword>
<keyword evidence="3" id="KW-0482">Metalloprotease</keyword>
<evidence type="ECO:0000313" key="4">
    <source>
        <dbReference type="Proteomes" id="UP000673447"/>
    </source>
</evidence>
<evidence type="ECO:0000259" key="2">
    <source>
        <dbReference type="Pfam" id="PF02517"/>
    </source>
</evidence>
<dbReference type="AlphaFoldDB" id="A0A940X2F5"/>
<name>A0A940X2F5_9GAMM</name>
<evidence type="ECO:0000313" key="3">
    <source>
        <dbReference type="EMBL" id="MBP3983916.1"/>
    </source>
</evidence>
<dbReference type="GO" id="GO:0080120">
    <property type="term" value="P:CAAX-box protein maturation"/>
    <property type="evidence" value="ECO:0007669"/>
    <property type="project" value="UniProtKB-ARBA"/>
</dbReference>
<dbReference type="PANTHER" id="PTHR36435:SF1">
    <property type="entry name" value="CAAX AMINO TERMINAL PROTEASE FAMILY PROTEIN"/>
    <property type="match status" value="1"/>
</dbReference>
<dbReference type="InterPro" id="IPR052710">
    <property type="entry name" value="CAAX_protease"/>
</dbReference>
<keyword evidence="3" id="KW-0645">Protease</keyword>
<feature type="transmembrane region" description="Helical" evidence="1">
    <location>
        <begin position="124"/>
        <end position="146"/>
    </location>
</feature>
<reference evidence="3" key="1">
    <citation type="journal article" date="2016" name="Int. J. Syst. Evol. Microbiol.">
        <title>Pseudoxanthomonas helianthi sp. nov., isolated from roots of Jerusalem artichoke (Helianthus tuberosus).</title>
        <authorList>
            <person name="Kittiwongwattana C."/>
            <person name="Thawai C."/>
        </authorList>
    </citation>
    <scope>NUCLEOTIDE SEQUENCE</scope>
    <source>
        <strain evidence="3">110414</strain>
    </source>
</reference>
<dbReference type="EMBL" id="JAGKTC010000001">
    <property type="protein sequence ID" value="MBP3983916.1"/>
    <property type="molecule type" value="Genomic_DNA"/>
</dbReference>
<feature type="transmembrane region" description="Helical" evidence="1">
    <location>
        <begin position="254"/>
        <end position="273"/>
    </location>
</feature>
<feature type="transmembrane region" description="Helical" evidence="1">
    <location>
        <begin position="227"/>
        <end position="247"/>
    </location>
</feature>
<dbReference type="PANTHER" id="PTHR36435">
    <property type="entry name" value="SLR1288 PROTEIN"/>
    <property type="match status" value="1"/>
</dbReference>
<keyword evidence="1" id="KW-0472">Membrane</keyword>